<reference evidence="10 11" key="1">
    <citation type="journal article" date="2019" name="Nat. Microbiol.">
        <title>Mediterranean grassland soil C-N compound turnover is dependent on rainfall and depth, and is mediated by genomically divergent microorganisms.</title>
        <authorList>
            <person name="Diamond S."/>
            <person name="Andeer P.F."/>
            <person name="Li Z."/>
            <person name="Crits-Christoph A."/>
            <person name="Burstein D."/>
            <person name="Anantharaman K."/>
            <person name="Lane K.R."/>
            <person name="Thomas B.C."/>
            <person name="Pan C."/>
            <person name="Northen T.R."/>
            <person name="Banfield J.F."/>
        </authorList>
    </citation>
    <scope>NUCLEOTIDE SEQUENCE [LARGE SCALE GENOMIC DNA]</scope>
    <source>
        <strain evidence="10">NP_8</strain>
    </source>
</reference>
<keyword evidence="6 7" id="KW-0998">Cell outer membrane</keyword>
<dbReference type="GO" id="GO:0009279">
    <property type="term" value="C:cell outer membrane"/>
    <property type="evidence" value="ECO:0007669"/>
    <property type="project" value="UniProtKB-SubCell"/>
</dbReference>
<dbReference type="NCBIfam" id="TIGR04056">
    <property type="entry name" value="OMP_RagA_SusC"/>
    <property type="match status" value="1"/>
</dbReference>
<evidence type="ECO:0000256" key="6">
    <source>
        <dbReference type="ARBA" id="ARBA00023237"/>
    </source>
</evidence>
<keyword evidence="8" id="KW-0732">Signal</keyword>
<dbReference type="SUPFAM" id="SSF49464">
    <property type="entry name" value="Carboxypeptidase regulatory domain-like"/>
    <property type="match status" value="1"/>
</dbReference>
<accession>A0A537IN39</accession>
<dbReference type="InterPro" id="IPR023996">
    <property type="entry name" value="TonB-dep_OMP_SusC/RagA"/>
</dbReference>
<keyword evidence="3 7" id="KW-1134">Transmembrane beta strand</keyword>
<protein>
    <submittedName>
        <fullName evidence="10">SusC/RagA family TonB-linked outer membrane protein</fullName>
    </submittedName>
</protein>
<sequence length="1029" mass="110491">MVQRILLVSLALVAVGAPRAWAQQRQITGRVTNATSGEPVGRANVSVQGTAITAVTSDQGEFSLAGPEGAATLVVRHIGFRRREVNVPASQGRVEVTLDPDVFNLEAVVVTGLATGVERRNAGNAVAAVSSAELGFVPTPSLEQQLQGKVAGADIQQNGGAPGGGLQVRLRGVTSINATAEPLYVVDGVIVSDVAIPSNQNAVTAAAGGSNPSLNQDAQVNRIADLNPSDFESIEILRGAAAGAIYGQKASNGVVIIKTKRGQAGAPQVGFTQRFGFFDRSNEVGSRVFRDTTDAFGAFAPRVPRDTATRRLIRGLCNLPNGACPFFDLENQLAGLKPLSFESGASISGGTENTQYFASGTVKDDGGIIQNTGFKRQGLRVNLDQRLGSRVRASLNTSYMHTLAQRGLSNNDNTGTSFYVVLSATPSFVNLGRVPGDTFARNPFVPSNPVQTAALMKNNEDVYRFIGGANLQWDAVQSGGHYLRFITLGGADYFNQDNALFFPPELQFEPNDGLPGTSLLSNTGSLNLNLNASAVHTYTPSSNAFSATTSLGIQYGWRRLNISRITSRNLTAGQENVDAGTNIVIGPERREKIKDLGFFAQEEFLARDQRLLLTAGIRADQSSLNADPNKLHYFPKASASYRFLKPASFVDELKIRGAYGESGNEPFYGQKFTSLRATSKIGGLPGTVTGDTTGAPDLGPEREREFEGGFDATLWGGRGNLEVTGYQKNVSDLLLPRQLEPTKGVNVLVANGGKLRTRGLEVTLGLIPVQQSDLSWIFRTTFALSRSVITDLAGLPSFRAGGFGASLGQFRVEEGASSTQIVGNDTLTAADVASTTYDYLKAADTTGTVVVRKIGDANPDFRMAFTNDFRWKHFDLHVLLDWQHGGSILNLTKLLYDFGQVTEDYGVALRDTVVFPTSDTTADTLRTVGQKRIYGFGKVAKNFVESATFLKLREITLTYTLPPSAMTSFWRGARYVRLSASGRNLFTIAPFTGLDPEVSNFGNQPIARNIDVTPFPPSRSFWFSIDVGF</sequence>
<evidence type="ECO:0000256" key="4">
    <source>
        <dbReference type="ARBA" id="ARBA00022692"/>
    </source>
</evidence>
<dbReference type="InterPro" id="IPR039426">
    <property type="entry name" value="TonB-dep_rcpt-like"/>
</dbReference>
<dbReference type="SUPFAM" id="SSF56935">
    <property type="entry name" value="Porins"/>
    <property type="match status" value="1"/>
</dbReference>
<dbReference type="PROSITE" id="PS52016">
    <property type="entry name" value="TONB_DEPENDENT_REC_3"/>
    <property type="match status" value="1"/>
</dbReference>
<dbReference type="InterPro" id="IPR012910">
    <property type="entry name" value="Plug_dom"/>
</dbReference>
<evidence type="ECO:0000259" key="9">
    <source>
        <dbReference type="Pfam" id="PF07715"/>
    </source>
</evidence>
<evidence type="ECO:0000313" key="10">
    <source>
        <dbReference type="EMBL" id="TMI72694.1"/>
    </source>
</evidence>
<comment type="subcellular location">
    <subcellularLocation>
        <location evidence="1 7">Cell outer membrane</location>
        <topology evidence="1 7">Multi-pass membrane protein</topology>
    </subcellularLocation>
</comment>
<organism evidence="10 11">
    <name type="scientific">Candidatus Segetimicrobium genomatis</name>
    <dbReference type="NCBI Taxonomy" id="2569760"/>
    <lineage>
        <taxon>Bacteria</taxon>
        <taxon>Bacillati</taxon>
        <taxon>Candidatus Sysuimicrobiota</taxon>
        <taxon>Candidatus Sysuimicrobiia</taxon>
        <taxon>Candidatus Sysuimicrobiales</taxon>
        <taxon>Candidatus Segetimicrobiaceae</taxon>
        <taxon>Candidatus Segetimicrobium</taxon>
    </lineage>
</organism>
<comment type="similarity">
    <text evidence="7">Belongs to the TonB-dependent receptor family.</text>
</comment>
<dbReference type="Gene3D" id="2.170.130.10">
    <property type="entry name" value="TonB-dependent receptor, plug domain"/>
    <property type="match status" value="1"/>
</dbReference>
<keyword evidence="2 7" id="KW-0813">Transport</keyword>
<dbReference type="InterPro" id="IPR023997">
    <property type="entry name" value="TonB-dep_OMP_SusC/RagA_CS"/>
</dbReference>
<feature type="domain" description="TonB-dependent receptor plug" evidence="9">
    <location>
        <begin position="120"/>
        <end position="254"/>
    </location>
</feature>
<keyword evidence="4 7" id="KW-0812">Transmembrane</keyword>
<proteinExistence type="inferred from homology"/>
<feature type="chain" id="PRO_5022238288" evidence="8">
    <location>
        <begin position="23"/>
        <end position="1029"/>
    </location>
</feature>
<dbReference type="InterPro" id="IPR036942">
    <property type="entry name" value="Beta-barrel_TonB_sf"/>
</dbReference>
<evidence type="ECO:0000256" key="2">
    <source>
        <dbReference type="ARBA" id="ARBA00022448"/>
    </source>
</evidence>
<name>A0A537IN39_9BACT</name>
<gene>
    <name evidence="10" type="ORF">E6H05_10845</name>
</gene>
<dbReference type="AlphaFoldDB" id="A0A537IN39"/>
<evidence type="ECO:0000256" key="8">
    <source>
        <dbReference type="SAM" id="SignalP"/>
    </source>
</evidence>
<evidence type="ECO:0000256" key="5">
    <source>
        <dbReference type="ARBA" id="ARBA00023136"/>
    </source>
</evidence>
<dbReference type="InterPro" id="IPR008969">
    <property type="entry name" value="CarboxyPept-like_regulatory"/>
</dbReference>
<evidence type="ECO:0000256" key="3">
    <source>
        <dbReference type="ARBA" id="ARBA00022452"/>
    </source>
</evidence>
<dbReference type="InterPro" id="IPR037066">
    <property type="entry name" value="Plug_dom_sf"/>
</dbReference>
<dbReference type="Pfam" id="PF07715">
    <property type="entry name" value="Plug"/>
    <property type="match status" value="1"/>
</dbReference>
<evidence type="ECO:0000256" key="7">
    <source>
        <dbReference type="PROSITE-ProRule" id="PRU01360"/>
    </source>
</evidence>
<dbReference type="Proteomes" id="UP000318834">
    <property type="component" value="Unassembled WGS sequence"/>
</dbReference>
<dbReference type="Gene3D" id="2.40.170.20">
    <property type="entry name" value="TonB-dependent receptor, beta-barrel domain"/>
    <property type="match status" value="1"/>
</dbReference>
<feature type="signal peptide" evidence="8">
    <location>
        <begin position="1"/>
        <end position="22"/>
    </location>
</feature>
<keyword evidence="5 7" id="KW-0472">Membrane</keyword>
<evidence type="ECO:0000256" key="1">
    <source>
        <dbReference type="ARBA" id="ARBA00004571"/>
    </source>
</evidence>
<dbReference type="NCBIfam" id="TIGR04057">
    <property type="entry name" value="SusC_RagA_signa"/>
    <property type="match status" value="1"/>
</dbReference>
<evidence type="ECO:0000313" key="11">
    <source>
        <dbReference type="Proteomes" id="UP000318834"/>
    </source>
</evidence>
<dbReference type="Gene3D" id="2.60.40.1120">
    <property type="entry name" value="Carboxypeptidase-like, regulatory domain"/>
    <property type="match status" value="1"/>
</dbReference>
<comment type="caution">
    <text evidence="10">The sequence shown here is derived from an EMBL/GenBank/DDBJ whole genome shotgun (WGS) entry which is preliminary data.</text>
</comment>
<dbReference type="EMBL" id="VBAP01000083">
    <property type="protein sequence ID" value="TMI72694.1"/>
    <property type="molecule type" value="Genomic_DNA"/>
</dbReference>
<dbReference type="Pfam" id="PF13715">
    <property type="entry name" value="CarbopepD_reg_2"/>
    <property type="match status" value="1"/>
</dbReference>